<accession>A0A507D539</accession>
<dbReference type="SUPFAM" id="SSF81338">
    <property type="entry name" value="Aquaporin-like"/>
    <property type="match status" value="1"/>
</dbReference>
<keyword evidence="6 8" id="KW-0472">Membrane</keyword>
<dbReference type="GO" id="GO:0015250">
    <property type="term" value="F:water channel activity"/>
    <property type="evidence" value="ECO:0007669"/>
    <property type="project" value="TreeGrafter"/>
</dbReference>
<comment type="similarity">
    <text evidence="2 7">Belongs to the MIP/aquaporin (TC 1.A.8) family.</text>
</comment>
<evidence type="ECO:0000256" key="4">
    <source>
        <dbReference type="ARBA" id="ARBA00022692"/>
    </source>
</evidence>
<dbReference type="PROSITE" id="PS00626">
    <property type="entry name" value="RCC1_2"/>
    <property type="match status" value="1"/>
</dbReference>
<dbReference type="PRINTS" id="PR00783">
    <property type="entry name" value="MINTRINSICP"/>
</dbReference>
<comment type="caution">
    <text evidence="9">The sequence shown here is derived from an EMBL/GenBank/DDBJ whole genome shotgun (WGS) entry which is preliminary data.</text>
</comment>
<feature type="transmembrane region" description="Helical" evidence="8">
    <location>
        <begin position="211"/>
        <end position="231"/>
    </location>
</feature>
<evidence type="ECO:0000256" key="7">
    <source>
        <dbReference type="RuleBase" id="RU000477"/>
    </source>
</evidence>
<feature type="transmembrane region" description="Helical" evidence="8">
    <location>
        <begin position="96"/>
        <end position="114"/>
    </location>
</feature>
<evidence type="ECO:0000256" key="1">
    <source>
        <dbReference type="ARBA" id="ARBA00004141"/>
    </source>
</evidence>
<dbReference type="NCBIfam" id="TIGR00861">
    <property type="entry name" value="MIP"/>
    <property type="match status" value="1"/>
</dbReference>
<dbReference type="PROSITE" id="PS00221">
    <property type="entry name" value="MIP"/>
    <property type="match status" value="1"/>
</dbReference>
<dbReference type="InterPro" id="IPR022357">
    <property type="entry name" value="MIP_CS"/>
</dbReference>
<dbReference type="EMBL" id="QEAM01000102">
    <property type="protein sequence ID" value="TPX46516.1"/>
    <property type="molecule type" value="Genomic_DNA"/>
</dbReference>
<dbReference type="GO" id="GO:0005886">
    <property type="term" value="C:plasma membrane"/>
    <property type="evidence" value="ECO:0007669"/>
    <property type="project" value="TreeGrafter"/>
</dbReference>
<dbReference type="InterPro" id="IPR023271">
    <property type="entry name" value="Aquaporin-like"/>
</dbReference>
<evidence type="ECO:0000256" key="8">
    <source>
        <dbReference type="SAM" id="Phobius"/>
    </source>
</evidence>
<keyword evidence="3 7" id="KW-0813">Transport</keyword>
<protein>
    <submittedName>
        <fullName evidence="9">Uncharacterized protein</fullName>
    </submittedName>
</protein>
<evidence type="ECO:0000313" key="10">
    <source>
        <dbReference type="Proteomes" id="UP000320475"/>
    </source>
</evidence>
<proteinExistence type="inferred from homology"/>
<dbReference type="Gene3D" id="1.20.1080.10">
    <property type="entry name" value="Glycerol uptake facilitator protein"/>
    <property type="match status" value="1"/>
</dbReference>
<keyword evidence="5 8" id="KW-1133">Transmembrane helix</keyword>
<sequence>MSFVSAGAEHTVSIPFRLALSVDPSASLRTLTGEHVVLQPKSPESTASRAPPSHQQGTRLSTEFRQYLAEFVATFLLVFFGIGAVSSGAIANALQGLWQVATVWGFGLALAIYVSSHISGAHLNPAMTLALAVWNEFPWNKVPGYILAQVLGALVAGAANLALYGSVIADFELQHNITRGSPESIRSAMAFGEYFPNPAAFSNPNLVSTQVAFIAEVLGTAILAFMIFSLTDRRNKTLAGSEAAIPFLIGFTVAVLISVIAPLTQACLNPARDIGPRIIAYYAGWGNVAFGPSSTFIVYYVGPIVGAQIGAGFQVMAFR</sequence>
<gene>
    <name evidence="9" type="ORF">SeLEV6574_g03195</name>
</gene>
<feature type="transmembrane region" description="Helical" evidence="8">
    <location>
        <begin position="67"/>
        <end position="90"/>
    </location>
</feature>
<dbReference type="GO" id="GO:0015254">
    <property type="term" value="F:glycerol channel activity"/>
    <property type="evidence" value="ECO:0007669"/>
    <property type="project" value="TreeGrafter"/>
</dbReference>
<evidence type="ECO:0000256" key="2">
    <source>
        <dbReference type="ARBA" id="ARBA00006175"/>
    </source>
</evidence>
<comment type="subcellular location">
    <subcellularLocation>
        <location evidence="1">Membrane</location>
        <topology evidence="1">Multi-pass membrane protein</topology>
    </subcellularLocation>
</comment>
<name>A0A507D539_9FUNG</name>
<organism evidence="9 10">
    <name type="scientific">Synchytrium endobioticum</name>
    <dbReference type="NCBI Taxonomy" id="286115"/>
    <lineage>
        <taxon>Eukaryota</taxon>
        <taxon>Fungi</taxon>
        <taxon>Fungi incertae sedis</taxon>
        <taxon>Chytridiomycota</taxon>
        <taxon>Chytridiomycota incertae sedis</taxon>
        <taxon>Chytridiomycetes</taxon>
        <taxon>Synchytriales</taxon>
        <taxon>Synchytriaceae</taxon>
        <taxon>Synchytrium</taxon>
    </lineage>
</organism>
<dbReference type="OrthoDB" id="3222at2759"/>
<evidence type="ECO:0000256" key="5">
    <source>
        <dbReference type="ARBA" id="ARBA00022989"/>
    </source>
</evidence>
<evidence type="ECO:0000256" key="3">
    <source>
        <dbReference type="ARBA" id="ARBA00022448"/>
    </source>
</evidence>
<dbReference type="InterPro" id="IPR050363">
    <property type="entry name" value="MIP/Aquaporin"/>
</dbReference>
<dbReference type="PANTHER" id="PTHR43829">
    <property type="entry name" value="AQUAPORIN OR AQUAGLYCEROPORIN RELATED"/>
    <property type="match status" value="1"/>
</dbReference>
<dbReference type="InterPro" id="IPR000408">
    <property type="entry name" value="Reg_chr_condens"/>
</dbReference>
<reference evidence="9 10" key="1">
    <citation type="journal article" date="2019" name="Sci. Rep.">
        <title>Comparative genomics of chytrid fungi reveal insights into the obligate biotrophic and pathogenic lifestyle of Synchytrium endobioticum.</title>
        <authorList>
            <person name="van de Vossenberg B.T.L.H."/>
            <person name="Warris S."/>
            <person name="Nguyen H.D.T."/>
            <person name="van Gent-Pelzer M.P.E."/>
            <person name="Joly D.L."/>
            <person name="van de Geest H.C."/>
            <person name="Bonants P.J.M."/>
            <person name="Smith D.S."/>
            <person name="Levesque C.A."/>
            <person name="van der Lee T.A.J."/>
        </authorList>
    </citation>
    <scope>NUCLEOTIDE SEQUENCE [LARGE SCALE GENOMIC DNA]</scope>
    <source>
        <strain evidence="9 10">LEV6574</strain>
    </source>
</reference>
<dbReference type="VEuPathDB" id="FungiDB:SeMB42_g03148"/>
<feature type="transmembrane region" description="Helical" evidence="8">
    <location>
        <begin position="297"/>
        <end position="318"/>
    </location>
</feature>
<evidence type="ECO:0000313" key="9">
    <source>
        <dbReference type="EMBL" id="TPX46516.1"/>
    </source>
</evidence>
<dbReference type="PANTHER" id="PTHR43829:SF9">
    <property type="entry name" value="AQUAPORIN-9"/>
    <property type="match status" value="1"/>
</dbReference>
<dbReference type="InterPro" id="IPR000425">
    <property type="entry name" value="MIP"/>
</dbReference>
<dbReference type="Pfam" id="PF00230">
    <property type="entry name" value="MIP"/>
    <property type="match status" value="1"/>
</dbReference>
<feature type="transmembrane region" description="Helical" evidence="8">
    <location>
        <begin position="243"/>
        <end position="263"/>
    </location>
</feature>
<dbReference type="Proteomes" id="UP000320475">
    <property type="component" value="Unassembled WGS sequence"/>
</dbReference>
<evidence type="ECO:0000256" key="6">
    <source>
        <dbReference type="ARBA" id="ARBA00023136"/>
    </source>
</evidence>
<dbReference type="CDD" id="cd00333">
    <property type="entry name" value="MIP"/>
    <property type="match status" value="1"/>
</dbReference>
<keyword evidence="4 7" id="KW-0812">Transmembrane</keyword>
<feature type="transmembrane region" description="Helical" evidence="8">
    <location>
        <begin position="145"/>
        <end position="164"/>
    </location>
</feature>
<dbReference type="AlphaFoldDB" id="A0A507D539"/>